<dbReference type="AlphaFoldDB" id="A0AAN7ZI25"/>
<proteinExistence type="predicted"/>
<dbReference type="PANTHER" id="PTHR22950:SF340">
    <property type="entry name" value="AMINO ACID TRANSPORTER TRANSMEMBRANE DOMAIN-CONTAINING PROTEIN-RELATED"/>
    <property type="match status" value="1"/>
</dbReference>
<feature type="domain" description="Amino acid transporter transmembrane" evidence="6">
    <location>
        <begin position="42"/>
        <end position="445"/>
    </location>
</feature>
<feature type="transmembrane region" description="Helical" evidence="5">
    <location>
        <begin position="74"/>
        <end position="95"/>
    </location>
</feature>
<evidence type="ECO:0000259" key="6">
    <source>
        <dbReference type="Pfam" id="PF01490"/>
    </source>
</evidence>
<evidence type="ECO:0000256" key="2">
    <source>
        <dbReference type="ARBA" id="ARBA00022692"/>
    </source>
</evidence>
<evidence type="ECO:0000313" key="8">
    <source>
        <dbReference type="Proteomes" id="UP001329430"/>
    </source>
</evidence>
<feature type="transmembrane region" description="Helical" evidence="5">
    <location>
        <begin position="422"/>
        <end position="442"/>
    </location>
</feature>
<dbReference type="PANTHER" id="PTHR22950">
    <property type="entry name" value="AMINO ACID TRANSPORTER"/>
    <property type="match status" value="1"/>
</dbReference>
<feature type="transmembrane region" description="Helical" evidence="5">
    <location>
        <begin position="363"/>
        <end position="383"/>
    </location>
</feature>
<dbReference type="Proteomes" id="UP001329430">
    <property type="component" value="Chromosome 8"/>
</dbReference>
<dbReference type="EMBL" id="JAVRBK010000008">
    <property type="protein sequence ID" value="KAK5639773.1"/>
    <property type="molecule type" value="Genomic_DNA"/>
</dbReference>
<dbReference type="Pfam" id="PF01490">
    <property type="entry name" value="Aa_trans"/>
    <property type="match status" value="1"/>
</dbReference>
<sequence>MSKENLNLQEFGKFKPRQVKREVADKSAQEYDPHHHRNVAHPTTNAETLIHLLKGSFGTGILAMPEAFKNAGMVNGFIFTILIGILCTYGLHILVQAQYILCKRMKVPLLTYPESMKAALLCGPNFLHPFAKISPYLVDVFLIVYQLGICCVYVIFVAENMKELCDVYLSEPMAIELYTLILMAPFIVILSVPNLKWLTPFSLVSNLITVTCFGIVLYYIFSNIQPIEERPLVGTLYKFPLFFGTTLFALEAVGVVIALENNMKTPKSFGGHFGVLNVAMFFITLSYLGMGFFGYWRYGDGTKSSITLNLPPEQILSKVVQGLYSIAIFISYGLQGFVPINIMWNGYLAHYFTNRKRPWLWEYLLRTATVIVTFLLALFIPLLGYFISLFGAFCLSALGIAFPAIMDICVKWHERRGYKDWVLYKNIFLILIGILGLLSGSYSCISEIVRELSSPKRLN</sequence>
<organism evidence="7 8">
    <name type="scientific">Pyrocoelia pectoralis</name>
    <dbReference type="NCBI Taxonomy" id="417401"/>
    <lineage>
        <taxon>Eukaryota</taxon>
        <taxon>Metazoa</taxon>
        <taxon>Ecdysozoa</taxon>
        <taxon>Arthropoda</taxon>
        <taxon>Hexapoda</taxon>
        <taxon>Insecta</taxon>
        <taxon>Pterygota</taxon>
        <taxon>Neoptera</taxon>
        <taxon>Endopterygota</taxon>
        <taxon>Coleoptera</taxon>
        <taxon>Polyphaga</taxon>
        <taxon>Elateriformia</taxon>
        <taxon>Elateroidea</taxon>
        <taxon>Lampyridae</taxon>
        <taxon>Lampyrinae</taxon>
        <taxon>Pyrocoelia</taxon>
    </lineage>
</organism>
<accession>A0AAN7ZI25</accession>
<dbReference type="InterPro" id="IPR013057">
    <property type="entry name" value="AA_transpt_TM"/>
</dbReference>
<feature type="transmembrane region" description="Helical" evidence="5">
    <location>
        <begin position="322"/>
        <end position="342"/>
    </location>
</feature>
<keyword evidence="4 5" id="KW-0472">Membrane</keyword>
<evidence type="ECO:0000256" key="3">
    <source>
        <dbReference type="ARBA" id="ARBA00022989"/>
    </source>
</evidence>
<evidence type="ECO:0000313" key="7">
    <source>
        <dbReference type="EMBL" id="KAK5639773.1"/>
    </source>
</evidence>
<feature type="transmembrane region" description="Helical" evidence="5">
    <location>
        <begin position="389"/>
        <end position="410"/>
    </location>
</feature>
<evidence type="ECO:0000256" key="5">
    <source>
        <dbReference type="SAM" id="Phobius"/>
    </source>
</evidence>
<feature type="transmembrane region" description="Helical" evidence="5">
    <location>
        <begin position="271"/>
        <end position="296"/>
    </location>
</feature>
<feature type="transmembrane region" description="Helical" evidence="5">
    <location>
        <begin position="241"/>
        <end position="259"/>
    </location>
</feature>
<comment type="subcellular location">
    <subcellularLocation>
        <location evidence="1">Membrane</location>
        <topology evidence="1">Multi-pass membrane protein</topology>
    </subcellularLocation>
</comment>
<feature type="transmembrane region" description="Helical" evidence="5">
    <location>
        <begin position="202"/>
        <end position="221"/>
    </location>
</feature>
<evidence type="ECO:0000256" key="1">
    <source>
        <dbReference type="ARBA" id="ARBA00004141"/>
    </source>
</evidence>
<protein>
    <recommendedName>
        <fullName evidence="6">Amino acid transporter transmembrane domain-containing protein</fullName>
    </recommendedName>
</protein>
<dbReference type="GO" id="GO:0005774">
    <property type="term" value="C:vacuolar membrane"/>
    <property type="evidence" value="ECO:0007669"/>
    <property type="project" value="TreeGrafter"/>
</dbReference>
<gene>
    <name evidence="7" type="ORF">RI129_010584</name>
</gene>
<keyword evidence="3 5" id="KW-1133">Transmembrane helix</keyword>
<reference evidence="7 8" key="1">
    <citation type="journal article" date="2024" name="Insects">
        <title>An Improved Chromosome-Level Genome Assembly of the Firefly Pyrocoelia pectoralis.</title>
        <authorList>
            <person name="Fu X."/>
            <person name="Meyer-Rochow V.B."/>
            <person name="Ballantyne L."/>
            <person name="Zhu X."/>
        </authorList>
    </citation>
    <scope>NUCLEOTIDE SEQUENCE [LARGE SCALE GENOMIC DNA]</scope>
    <source>
        <strain evidence="7">XCY_ONT2</strain>
    </source>
</reference>
<evidence type="ECO:0000256" key="4">
    <source>
        <dbReference type="ARBA" id="ARBA00023136"/>
    </source>
</evidence>
<keyword evidence="2 5" id="KW-0812">Transmembrane</keyword>
<dbReference type="GO" id="GO:0015179">
    <property type="term" value="F:L-amino acid transmembrane transporter activity"/>
    <property type="evidence" value="ECO:0007669"/>
    <property type="project" value="TreeGrafter"/>
</dbReference>
<feature type="transmembrane region" description="Helical" evidence="5">
    <location>
        <begin position="177"/>
        <end position="195"/>
    </location>
</feature>
<feature type="transmembrane region" description="Helical" evidence="5">
    <location>
        <begin position="136"/>
        <end position="157"/>
    </location>
</feature>
<keyword evidence="8" id="KW-1185">Reference proteome</keyword>
<comment type="caution">
    <text evidence="7">The sequence shown here is derived from an EMBL/GenBank/DDBJ whole genome shotgun (WGS) entry which is preliminary data.</text>
</comment>
<name>A0AAN7ZI25_9COLE</name>